<feature type="chain" id="PRO_5046819565" evidence="6">
    <location>
        <begin position="31"/>
        <end position="272"/>
    </location>
</feature>
<dbReference type="RefSeq" id="WP_233373981.1">
    <property type="nucleotide sequence ID" value="NZ_JAJTWU010000008.1"/>
</dbReference>
<proteinExistence type="inferred from homology"/>
<evidence type="ECO:0000256" key="4">
    <source>
        <dbReference type="ARBA" id="ARBA00023136"/>
    </source>
</evidence>
<comment type="similarity">
    <text evidence="2">Belongs to the MipA/OmpV family.</text>
</comment>
<evidence type="ECO:0000256" key="6">
    <source>
        <dbReference type="SAM" id="SignalP"/>
    </source>
</evidence>
<name>A0ABS8Y1G0_9BURK</name>
<dbReference type="EMBL" id="JAJTWU010000008">
    <property type="protein sequence ID" value="MCE4556859.1"/>
    <property type="molecule type" value="Genomic_DNA"/>
</dbReference>
<keyword evidence="4" id="KW-0472">Membrane</keyword>
<evidence type="ECO:0000256" key="1">
    <source>
        <dbReference type="ARBA" id="ARBA00004442"/>
    </source>
</evidence>
<evidence type="ECO:0000256" key="2">
    <source>
        <dbReference type="ARBA" id="ARBA00005722"/>
    </source>
</evidence>
<sequence>MKYIIKFSFIGSIAVVSFAAIVAFSPDATAAELSASESSLTFGTGVGIGPDYLGSKKNKTVPMLLLDYQHRSGLFASTQRGIGWGGESKAFEYSLAVNGRAERTDQDHKSLSFKSGSSELLGMGTVKSSAVAQGNITYRLGDSARIHVNFEAPLTHRDNGSTVQLGGEYTVWHSVANSVELNGSMDVADGKYMRTYFGVSATQSAASGYAIYAPKSGLYKVELSVGWTHRIDQHWRVVTVAGLERLTGDAGKSPISLRKNAPQGGVMVSYSY</sequence>
<organism evidence="7 8">
    <name type="scientific">Pelomonas cellulosilytica</name>
    <dbReference type="NCBI Taxonomy" id="2906762"/>
    <lineage>
        <taxon>Bacteria</taxon>
        <taxon>Pseudomonadati</taxon>
        <taxon>Pseudomonadota</taxon>
        <taxon>Betaproteobacteria</taxon>
        <taxon>Burkholderiales</taxon>
        <taxon>Sphaerotilaceae</taxon>
        <taxon>Roseateles</taxon>
    </lineage>
</organism>
<dbReference type="Proteomes" id="UP001200741">
    <property type="component" value="Unassembled WGS sequence"/>
</dbReference>
<evidence type="ECO:0000256" key="3">
    <source>
        <dbReference type="ARBA" id="ARBA00022729"/>
    </source>
</evidence>
<dbReference type="Pfam" id="PF06629">
    <property type="entry name" value="MipA"/>
    <property type="match status" value="1"/>
</dbReference>
<protein>
    <submittedName>
        <fullName evidence="7">MipA/OmpV family protein</fullName>
    </submittedName>
</protein>
<comment type="subcellular location">
    <subcellularLocation>
        <location evidence="1">Cell outer membrane</location>
    </subcellularLocation>
</comment>
<dbReference type="InterPro" id="IPR010583">
    <property type="entry name" value="MipA"/>
</dbReference>
<gene>
    <name evidence="7" type="ORF">LXT13_20895</name>
</gene>
<keyword evidence="8" id="KW-1185">Reference proteome</keyword>
<keyword evidence="3 6" id="KW-0732">Signal</keyword>
<comment type="caution">
    <text evidence="7">The sequence shown here is derived from an EMBL/GenBank/DDBJ whole genome shotgun (WGS) entry which is preliminary data.</text>
</comment>
<dbReference type="PANTHER" id="PTHR38776">
    <property type="entry name" value="MLTA-INTERACTING PROTEIN-RELATED"/>
    <property type="match status" value="1"/>
</dbReference>
<evidence type="ECO:0000256" key="5">
    <source>
        <dbReference type="ARBA" id="ARBA00023237"/>
    </source>
</evidence>
<feature type="signal peptide" evidence="6">
    <location>
        <begin position="1"/>
        <end position="30"/>
    </location>
</feature>
<evidence type="ECO:0000313" key="7">
    <source>
        <dbReference type="EMBL" id="MCE4556859.1"/>
    </source>
</evidence>
<keyword evidence="5" id="KW-0998">Cell outer membrane</keyword>
<reference evidence="7 8" key="1">
    <citation type="submission" date="2021-12" db="EMBL/GenBank/DDBJ databases">
        <title>Genome seq of P8.</title>
        <authorList>
            <person name="Seo T."/>
        </authorList>
    </citation>
    <scope>NUCLEOTIDE SEQUENCE [LARGE SCALE GENOMIC DNA]</scope>
    <source>
        <strain evidence="7 8">P8</strain>
    </source>
</reference>
<accession>A0ABS8Y1G0</accession>
<evidence type="ECO:0000313" key="8">
    <source>
        <dbReference type="Proteomes" id="UP001200741"/>
    </source>
</evidence>
<dbReference type="PANTHER" id="PTHR38776:SF1">
    <property type="entry name" value="MLTA-INTERACTING PROTEIN-RELATED"/>
    <property type="match status" value="1"/>
</dbReference>